<dbReference type="InterPro" id="IPR032816">
    <property type="entry name" value="VTT_dom"/>
</dbReference>
<dbReference type="Pfam" id="PF09335">
    <property type="entry name" value="VTT_dom"/>
    <property type="match status" value="1"/>
</dbReference>
<dbReference type="RefSeq" id="WP_156990325.1">
    <property type="nucleotide sequence ID" value="NZ_VWXL01000052.1"/>
</dbReference>
<comment type="caution">
    <text evidence="3">The sequence shown here is derived from an EMBL/GenBank/DDBJ whole genome shotgun (WGS) entry which is preliminary data.</text>
</comment>
<feature type="transmembrane region" description="Helical" evidence="1">
    <location>
        <begin position="71"/>
        <end position="89"/>
    </location>
</feature>
<proteinExistence type="predicted"/>
<feature type="domain" description="VTT" evidence="2">
    <location>
        <begin position="89"/>
        <end position="205"/>
    </location>
</feature>
<keyword evidence="1" id="KW-0472">Membrane</keyword>
<organism evidence="3 4">
    <name type="scientific">Caproicibacter fermentans</name>
    <dbReference type="NCBI Taxonomy" id="2576756"/>
    <lineage>
        <taxon>Bacteria</taxon>
        <taxon>Bacillati</taxon>
        <taxon>Bacillota</taxon>
        <taxon>Clostridia</taxon>
        <taxon>Eubacteriales</taxon>
        <taxon>Acutalibacteraceae</taxon>
        <taxon>Caproicibacter</taxon>
    </lineage>
</organism>
<reference evidence="3 4" key="1">
    <citation type="submission" date="2019-09" db="EMBL/GenBank/DDBJ databases">
        <title>Genome sequence of Clostridium sp. EA1.</title>
        <authorList>
            <person name="Poehlein A."/>
            <person name="Bengelsdorf F.R."/>
            <person name="Daniel R."/>
        </authorList>
    </citation>
    <scope>NUCLEOTIDE SEQUENCE [LARGE SCALE GENOMIC DNA]</scope>
    <source>
        <strain evidence="3 4">EA1</strain>
    </source>
</reference>
<dbReference type="Proteomes" id="UP000469440">
    <property type="component" value="Unassembled WGS sequence"/>
</dbReference>
<feature type="transmembrane region" description="Helical" evidence="1">
    <location>
        <begin position="101"/>
        <end position="126"/>
    </location>
</feature>
<keyword evidence="4" id="KW-1185">Reference proteome</keyword>
<dbReference type="OrthoDB" id="3173541at2"/>
<accession>A0A6N8HZ94</accession>
<protein>
    <recommendedName>
        <fullName evidence="2">VTT domain-containing protein</fullName>
    </recommendedName>
</protein>
<feature type="transmembrane region" description="Helical" evidence="1">
    <location>
        <begin position="212"/>
        <end position="233"/>
    </location>
</feature>
<feature type="transmembrane region" description="Helical" evidence="1">
    <location>
        <begin position="185"/>
        <end position="206"/>
    </location>
</feature>
<evidence type="ECO:0000256" key="1">
    <source>
        <dbReference type="SAM" id="Phobius"/>
    </source>
</evidence>
<name>A0A6N8HZ94_9FIRM</name>
<keyword evidence="1" id="KW-0812">Transmembrane</keyword>
<dbReference type="EMBL" id="VWXL01000052">
    <property type="protein sequence ID" value="MVB10925.1"/>
    <property type="molecule type" value="Genomic_DNA"/>
</dbReference>
<evidence type="ECO:0000313" key="3">
    <source>
        <dbReference type="EMBL" id="MVB10925.1"/>
    </source>
</evidence>
<evidence type="ECO:0000313" key="4">
    <source>
        <dbReference type="Proteomes" id="UP000469440"/>
    </source>
</evidence>
<gene>
    <name evidence="3" type="ORF">CAFE_16260</name>
</gene>
<feature type="transmembrane region" description="Helical" evidence="1">
    <location>
        <begin position="155"/>
        <end position="178"/>
    </location>
</feature>
<keyword evidence="1" id="KW-1133">Transmembrane helix</keyword>
<dbReference type="AlphaFoldDB" id="A0A6N8HZ94"/>
<sequence length="241" mass="26159">MKTILIRMKSRANGGAAPERRARRRETLLGALVLAAALALFVLLTAALCRPLAVMLSDPARLRAVVRRQGAFGVLTVFGLEVVQGFLPLPLEVTAVAAGYLFGPFGGFLLTLVSVVCSTALIFTLAKLFGERFFLLLFPHGESPWILRDETARRLATWTVFLIPGLPKRLFILSAAFVPQRFSRFLAISTLVRVPALLFCSFGGHALGSGNYARAIPLLCVVAVPALAAFFIYRSATARKK</sequence>
<evidence type="ECO:0000259" key="2">
    <source>
        <dbReference type="Pfam" id="PF09335"/>
    </source>
</evidence>